<dbReference type="RefSeq" id="WP_092495391.1">
    <property type="nucleotide sequence ID" value="NZ_FOFG01000002.1"/>
</dbReference>
<dbReference type="InterPro" id="IPR008949">
    <property type="entry name" value="Isoprenoid_synthase_dom_sf"/>
</dbReference>
<dbReference type="SUPFAM" id="SSF48576">
    <property type="entry name" value="Terpenoid synthases"/>
    <property type="match status" value="1"/>
</dbReference>
<protein>
    <submittedName>
        <fullName evidence="1">Phytoene synthase</fullName>
    </submittedName>
</protein>
<dbReference type="EMBL" id="FOFG01000002">
    <property type="protein sequence ID" value="SEQ03627.1"/>
    <property type="molecule type" value="Genomic_DNA"/>
</dbReference>
<sequence>MAEPAIQVPDYNVGLVRNGDRPRYYSTLFAPAEKREALTALYAFAVEIADIPDRVTNPTLGEIRLQWWRQALEQPDAGAGESSPVITALRPAIAEYLLPVPAFVALIEARSGDLYSDPPVTPSDLEGQLGEMESSLFQLASLILGAKGPEIADASGHAGVAYGLARRLAGFAHHRARGRVVLPAEILRAHGMEPAEVLAVPFSPALQASVQDAVALAREHLEKARAAGVPRSLRSAFLPLVAVEPLLAAVERLGPRIGGETVSVADARILSRMAAAAYGFRRL</sequence>
<dbReference type="Gene3D" id="1.10.600.10">
    <property type="entry name" value="Farnesyl Diphosphate Synthase"/>
    <property type="match status" value="1"/>
</dbReference>
<dbReference type="Proteomes" id="UP000199647">
    <property type="component" value="Unassembled WGS sequence"/>
</dbReference>
<dbReference type="AlphaFoldDB" id="A0A1H9CRD9"/>
<dbReference type="InterPro" id="IPR002060">
    <property type="entry name" value="Squ/phyt_synthse"/>
</dbReference>
<reference evidence="1 2" key="1">
    <citation type="submission" date="2016-10" db="EMBL/GenBank/DDBJ databases">
        <authorList>
            <person name="de Groot N.N."/>
        </authorList>
    </citation>
    <scope>NUCLEOTIDE SEQUENCE [LARGE SCALE GENOMIC DNA]</scope>
    <source>
        <strain evidence="1 2">A52C2</strain>
    </source>
</reference>
<evidence type="ECO:0000313" key="1">
    <source>
        <dbReference type="EMBL" id="SEQ03627.1"/>
    </source>
</evidence>
<name>A0A1H9CRD9_9HYPH</name>
<keyword evidence="2" id="KW-1185">Reference proteome</keyword>
<gene>
    <name evidence="1" type="ORF">SAMN05216548_102226</name>
</gene>
<dbReference type="STRING" id="1855383.SAMN05216548_102226"/>
<proteinExistence type="predicted"/>
<dbReference type="OrthoDB" id="9814909at2"/>
<dbReference type="Pfam" id="PF00494">
    <property type="entry name" value="SQS_PSY"/>
    <property type="match status" value="1"/>
</dbReference>
<organism evidence="1 2">
    <name type="scientific">Faunimonas pinastri</name>
    <dbReference type="NCBI Taxonomy" id="1855383"/>
    <lineage>
        <taxon>Bacteria</taxon>
        <taxon>Pseudomonadati</taxon>
        <taxon>Pseudomonadota</taxon>
        <taxon>Alphaproteobacteria</taxon>
        <taxon>Hyphomicrobiales</taxon>
        <taxon>Afifellaceae</taxon>
        <taxon>Faunimonas</taxon>
    </lineage>
</organism>
<accession>A0A1H9CRD9</accession>
<evidence type="ECO:0000313" key="2">
    <source>
        <dbReference type="Proteomes" id="UP000199647"/>
    </source>
</evidence>